<evidence type="ECO:0000313" key="6">
    <source>
        <dbReference type="Proteomes" id="UP000641454"/>
    </source>
</evidence>
<dbReference type="GO" id="GO:0016757">
    <property type="term" value="F:glycosyltransferase activity"/>
    <property type="evidence" value="ECO:0007669"/>
    <property type="project" value="UniProtKB-KW"/>
</dbReference>
<keyword evidence="3" id="KW-0808">Transferase</keyword>
<dbReference type="EMBL" id="JACRUL010000005">
    <property type="protein sequence ID" value="MBC5843568.1"/>
    <property type="molecule type" value="Genomic_DNA"/>
</dbReference>
<gene>
    <name evidence="5" type="ORF">H8R25_03835</name>
</gene>
<accession>A0A923SIS0</accession>
<evidence type="ECO:0000256" key="2">
    <source>
        <dbReference type="ARBA" id="ARBA00022676"/>
    </source>
</evidence>
<organism evidence="5 6">
    <name type="scientific">Flavobacterium muglaense</name>
    <dbReference type="NCBI Taxonomy" id="2764716"/>
    <lineage>
        <taxon>Bacteria</taxon>
        <taxon>Pseudomonadati</taxon>
        <taxon>Bacteroidota</taxon>
        <taxon>Flavobacteriia</taxon>
        <taxon>Flavobacteriales</taxon>
        <taxon>Flavobacteriaceae</taxon>
        <taxon>Flavobacterium</taxon>
    </lineage>
</organism>
<evidence type="ECO:0000313" key="5">
    <source>
        <dbReference type="EMBL" id="MBC5843568.1"/>
    </source>
</evidence>
<dbReference type="Proteomes" id="UP000641454">
    <property type="component" value="Unassembled WGS sequence"/>
</dbReference>
<name>A0A923SIS0_9FLAO</name>
<evidence type="ECO:0000256" key="4">
    <source>
        <dbReference type="SAM" id="Phobius"/>
    </source>
</evidence>
<dbReference type="SUPFAM" id="SSF53448">
    <property type="entry name" value="Nucleotide-diphospho-sugar transferases"/>
    <property type="match status" value="1"/>
</dbReference>
<keyword evidence="4" id="KW-1133">Transmembrane helix</keyword>
<protein>
    <submittedName>
        <fullName evidence="5">Glycosyltransferase family 2 protein</fullName>
    </submittedName>
</protein>
<reference evidence="5 6" key="1">
    <citation type="submission" date="2020-08" db="EMBL/GenBank/DDBJ databases">
        <title>Description of novel Flavobacterium F-392 isolate.</title>
        <authorList>
            <person name="Saticioglu I.B."/>
            <person name="Duman M."/>
            <person name="Altun S."/>
        </authorList>
    </citation>
    <scope>NUCLEOTIDE SEQUENCE [LARGE SCALE GENOMIC DNA]</scope>
    <source>
        <strain evidence="5 6">F-392</strain>
    </source>
</reference>
<dbReference type="InterPro" id="IPR029044">
    <property type="entry name" value="Nucleotide-diphossugar_trans"/>
</dbReference>
<sequence>MRIAAITITYNDDYKYKEWQEHFLEYENEIFLHVIVDNNSEQGYKEKLQEGFSRSHIIYRTSNGGCTGAYNDGIRYALSIPDVDAIMLIGNDIRLKVGASTIMHRRLFSDAKLGMIAPILLTKDSMIVEDFGCSISKALIMIPYCVGKVHSNINENIHYCEALTGGMNLSKREFYENVGLQDDNLFMYSDEVDMGLRAKKSGYTLAAISDAVSWHQHINKDTNTNRRDPYTKYLAGRNKVYVAKKHYGLLRVIYVFLFYVFGSLYKILINLIKGNFYQIKEYFWLIFGAVMGLLGNMKPNRFSVPSEDVELQK</sequence>
<dbReference type="Gene3D" id="3.90.550.10">
    <property type="entry name" value="Spore Coat Polysaccharide Biosynthesis Protein SpsA, Chain A"/>
    <property type="match status" value="1"/>
</dbReference>
<evidence type="ECO:0000256" key="3">
    <source>
        <dbReference type="ARBA" id="ARBA00022679"/>
    </source>
</evidence>
<comment type="caution">
    <text evidence="5">The sequence shown here is derived from an EMBL/GenBank/DDBJ whole genome shotgun (WGS) entry which is preliminary data.</text>
</comment>
<proteinExistence type="inferred from homology"/>
<dbReference type="RefSeq" id="WP_187017240.1">
    <property type="nucleotide sequence ID" value="NZ_JACRUK010000005.1"/>
</dbReference>
<keyword evidence="4" id="KW-0812">Transmembrane</keyword>
<dbReference type="PANTHER" id="PTHR43179">
    <property type="entry name" value="RHAMNOSYLTRANSFERASE WBBL"/>
    <property type="match status" value="1"/>
</dbReference>
<keyword evidence="2" id="KW-0328">Glycosyltransferase</keyword>
<keyword evidence="4" id="KW-0472">Membrane</keyword>
<keyword evidence="6" id="KW-1185">Reference proteome</keyword>
<evidence type="ECO:0000256" key="1">
    <source>
        <dbReference type="ARBA" id="ARBA00006739"/>
    </source>
</evidence>
<dbReference type="AlphaFoldDB" id="A0A923SIS0"/>
<feature type="transmembrane region" description="Helical" evidence="4">
    <location>
        <begin position="281"/>
        <end position="297"/>
    </location>
</feature>
<comment type="similarity">
    <text evidence="1">Belongs to the glycosyltransferase 2 family.</text>
</comment>
<dbReference type="PANTHER" id="PTHR43179:SF12">
    <property type="entry name" value="GALACTOFURANOSYLTRANSFERASE GLFT2"/>
    <property type="match status" value="1"/>
</dbReference>
<feature type="transmembrane region" description="Helical" evidence="4">
    <location>
        <begin position="249"/>
        <end position="269"/>
    </location>
</feature>